<proteinExistence type="predicted"/>
<dbReference type="CDD" id="cd00085">
    <property type="entry name" value="HNHc"/>
    <property type="match status" value="1"/>
</dbReference>
<accession>A0A6C0HFY3</accession>
<feature type="domain" description="HNH" evidence="1">
    <location>
        <begin position="51"/>
        <end position="84"/>
    </location>
</feature>
<protein>
    <recommendedName>
        <fullName evidence="1">HNH domain-containing protein</fullName>
    </recommendedName>
</protein>
<dbReference type="GO" id="GO:0003676">
    <property type="term" value="F:nucleic acid binding"/>
    <property type="evidence" value="ECO:0007669"/>
    <property type="project" value="InterPro"/>
</dbReference>
<dbReference type="Gene3D" id="1.10.30.50">
    <property type="match status" value="1"/>
</dbReference>
<evidence type="ECO:0000313" key="2">
    <source>
        <dbReference type="EMBL" id="QHT79046.1"/>
    </source>
</evidence>
<dbReference type="GO" id="GO:0008270">
    <property type="term" value="F:zinc ion binding"/>
    <property type="evidence" value="ECO:0007669"/>
    <property type="project" value="InterPro"/>
</dbReference>
<name>A0A6C0HFY3_9ZZZZ</name>
<evidence type="ECO:0000259" key="1">
    <source>
        <dbReference type="Pfam" id="PF01844"/>
    </source>
</evidence>
<dbReference type="AlphaFoldDB" id="A0A6C0HFY3"/>
<organism evidence="2">
    <name type="scientific">viral metagenome</name>
    <dbReference type="NCBI Taxonomy" id="1070528"/>
    <lineage>
        <taxon>unclassified sequences</taxon>
        <taxon>metagenomes</taxon>
        <taxon>organismal metagenomes</taxon>
    </lineage>
</organism>
<dbReference type="InterPro" id="IPR003615">
    <property type="entry name" value="HNH_nuc"/>
</dbReference>
<reference evidence="2" key="1">
    <citation type="journal article" date="2020" name="Nature">
        <title>Giant virus diversity and host interactions through global metagenomics.</title>
        <authorList>
            <person name="Schulz F."/>
            <person name="Roux S."/>
            <person name="Paez-Espino D."/>
            <person name="Jungbluth S."/>
            <person name="Walsh D.A."/>
            <person name="Denef V.J."/>
            <person name="McMahon K.D."/>
            <person name="Konstantinidis K.T."/>
            <person name="Eloe-Fadrosh E.A."/>
            <person name="Kyrpides N.C."/>
            <person name="Woyke T."/>
        </authorList>
    </citation>
    <scope>NUCLEOTIDE SEQUENCE</scope>
    <source>
        <strain evidence="2">GVMAG-M-3300023179-97</strain>
    </source>
</reference>
<dbReference type="Pfam" id="PF01844">
    <property type="entry name" value="HNH"/>
    <property type="match status" value="1"/>
</dbReference>
<sequence length="125" mass="14614">MNITYPEEIEYKKRKIPKCLREALWIYHNPSLFTSKCKTTWCPNKINAFNFQAGHNVPESKGGITSLENLVPICARCNLSMGNRYTFIEWCKFTNKEQILEKKSWFSCIFSKQSVTLPSQKEPNQ</sequence>
<dbReference type="InterPro" id="IPR002711">
    <property type="entry name" value="HNH"/>
</dbReference>
<dbReference type="EMBL" id="MN739944">
    <property type="protein sequence ID" value="QHT79046.1"/>
    <property type="molecule type" value="Genomic_DNA"/>
</dbReference>
<dbReference type="GO" id="GO:0004519">
    <property type="term" value="F:endonuclease activity"/>
    <property type="evidence" value="ECO:0007669"/>
    <property type="project" value="InterPro"/>
</dbReference>